<evidence type="ECO:0000313" key="2">
    <source>
        <dbReference type="EMBL" id="RSL95275.1"/>
    </source>
</evidence>
<dbReference type="PANTHER" id="PTHR33112:SF10">
    <property type="entry name" value="TOL"/>
    <property type="match status" value="1"/>
</dbReference>
<proteinExistence type="predicted"/>
<feature type="domain" description="Heterokaryon incompatibility" evidence="1">
    <location>
        <begin position="152"/>
        <end position="306"/>
    </location>
</feature>
<name>A0A428SZP4_9HYPO</name>
<dbReference type="EMBL" id="NIZV01000301">
    <property type="protein sequence ID" value="RSL95275.1"/>
    <property type="molecule type" value="Genomic_DNA"/>
</dbReference>
<keyword evidence="3" id="KW-1185">Reference proteome</keyword>
<dbReference type="Proteomes" id="UP000288429">
    <property type="component" value="Unassembled WGS sequence"/>
</dbReference>
<evidence type="ECO:0000313" key="3">
    <source>
        <dbReference type="Proteomes" id="UP000288429"/>
    </source>
</evidence>
<dbReference type="PANTHER" id="PTHR33112">
    <property type="entry name" value="DOMAIN PROTEIN, PUTATIVE-RELATED"/>
    <property type="match status" value="1"/>
</dbReference>
<sequence length="381" mass="43634">MTSFSLGKICANGREVYVSSRLHTDRRWWYWDWETCSDVAPDIEVIDEVQGPLSLNHLLVKVDKDPEASEVSQWIKSCAGPAGATAWVETIDLSRQWLQACSSSHTQCIHRAKDTTWFPTRVLDLGPLEPAMPDETTVKIIGREQVVPGNRYVTLSHRWTPFIPKLTSQNLEAWSHQLPVEGLTKTFCDFITVSRLLGFRYAWIDSLCIIQESDHGGSDWSDECLTMDLVYRNSFCNFSADWGTHSDGLFLDRKARQFDLPIVRVGVPNTEDNEKPESNYLLIDKSTWQLEVTDSPINSRGWVLQERFLSPRVLHFCQGEVFFECCEVSRSERLRQPLPVIDAVAFQPFKNFGSNFVGTYNTAACHQVWNRIPEVYTSLSW</sequence>
<protein>
    <recommendedName>
        <fullName evidence="1">Heterokaryon incompatibility domain-containing protein</fullName>
    </recommendedName>
</protein>
<comment type="caution">
    <text evidence="2">The sequence shown here is derived from an EMBL/GenBank/DDBJ whole genome shotgun (WGS) entry which is preliminary data.</text>
</comment>
<reference evidence="2 3" key="1">
    <citation type="submission" date="2017-06" db="EMBL/GenBank/DDBJ databases">
        <title>Cmopartive genomic analysis of Ambrosia Fusariam Clade fungi.</title>
        <authorList>
            <person name="Stajich J.E."/>
            <person name="Carrillo J."/>
            <person name="Kijimoto T."/>
            <person name="Eskalen A."/>
            <person name="O'Donnell K."/>
            <person name="Kasson M."/>
        </authorList>
    </citation>
    <scope>NUCLEOTIDE SEQUENCE [LARGE SCALE GENOMIC DNA]</scope>
    <source>
        <strain evidence="2 3">NRRL 20438</strain>
    </source>
</reference>
<evidence type="ECO:0000259" key="1">
    <source>
        <dbReference type="Pfam" id="PF06985"/>
    </source>
</evidence>
<organism evidence="2 3">
    <name type="scientific">Fusarium ambrosium</name>
    <dbReference type="NCBI Taxonomy" id="131363"/>
    <lineage>
        <taxon>Eukaryota</taxon>
        <taxon>Fungi</taxon>
        <taxon>Dikarya</taxon>
        <taxon>Ascomycota</taxon>
        <taxon>Pezizomycotina</taxon>
        <taxon>Sordariomycetes</taxon>
        <taxon>Hypocreomycetidae</taxon>
        <taxon>Hypocreales</taxon>
        <taxon>Nectriaceae</taxon>
        <taxon>Fusarium</taxon>
        <taxon>Fusarium solani species complex</taxon>
    </lineage>
</organism>
<dbReference type="AlphaFoldDB" id="A0A428SZP4"/>
<dbReference type="InterPro" id="IPR010730">
    <property type="entry name" value="HET"/>
</dbReference>
<gene>
    <name evidence="2" type="ORF">CDV31_013965</name>
</gene>
<dbReference type="Pfam" id="PF06985">
    <property type="entry name" value="HET"/>
    <property type="match status" value="1"/>
</dbReference>
<accession>A0A428SZP4</accession>